<proteinExistence type="predicted"/>
<dbReference type="KEGG" id="rhf:EUB48_04425"/>
<keyword evidence="3" id="KW-1185">Reference proteome</keyword>
<accession>A0A515D884</accession>
<dbReference type="EMBL" id="CP035503">
    <property type="protein sequence ID" value="QDL36622.1"/>
    <property type="molecule type" value="Genomic_DNA"/>
</dbReference>
<organism evidence="2 3">
    <name type="scientific">Rhodoferax sediminis</name>
    <dbReference type="NCBI Taxonomy" id="2509614"/>
    <lineage>
        <taxon>Bacteria</taxon>
        <taxon>Pseudomonadati</taxon>
        <taxon>Pseudomonadota</taxon>
        <taxon>Betaproteobacteria</taxon>
        <taxon>Burkholderiales</taxon>
        <taxon>Comamonadaceae</taxon>
        <taxon>Rhodoferax</taxon>
    </lineage>
</organism>
<name>A0A515D884_9BURK</name>
<dbReference type="Proteomes" id="UP000316798">
    <property type="component" value="Chromosome"/>
</dbReference>
<feature type="transmembrane region" description="Helical" evidence="1">
    <location>
        <begin position="34"/>
        <end position="58"/>
    </location>
</feature>
<keyword evidence="1" id="KW-1133">Transmembrane helix</keyword>
<sequence length="62" mass="6628">MNLLVYIRTVLWSFIGIGSRSGSSEDLAKVKPLGLFAVAIVLLAAFLFTIFGLANLAVSTLK</sequence>
<dbReference type="Pfam" id="PF11174">
    <property type="entry name" value="DUF2970"/>
    <property type="match status" value="1"/>
</dbReference>
<dbReference type="AlphaFoldDB" id="A0A515D884"/>
<evidence type="ECO:0000313" key="2">
    <source>
        <dbReference type="EMBL" id="QDL36622.1"/>
    </source>
</evidence>
<evidence type="ECO:0000256" key="1">
    <source>
        <dbReference type="SAM" id="Phobius"/>
    </source>
</evidence>
<reference evidence="2 3" key="1">
    <citation type="submission" date="2019-01" db="EMBL/GenBank/DDBJ databases">
        <title>Genomic insights into a novel species Rhodoferax sp.</title>
        <authorList>
            <person name="Jin L."/>
        </authorList>
    </citation>
    <scope>NUCLEOTIDE SEQUENCE [LARGE SCALE GENOMIC DNA]</scope>
    <source>
        <strain evidence="2 3">CHu59-6-5</strain>
    </source>
</reference>
<gene>
    <name evidence="2" type="ORF">EUB48_04425</name>
</gene>
<evidence type="ECO:0000313" key="3">
    <source>
        <dbReference type="Proteomes" id="UP000316798"/>
    </source>
</evidence>
<dbReference type="InterPro" id="IPR021344">
    <property type="entry name" value="DUF2970"/>
</dbReference>
<keyword evidence="1" id="KW-0812">Transmembrane</keyword>
<protein>
    <submittedName>
        <fullName evidence="2">DUF2970 domain-containing protein</fullName>
    </submittedName>
</protein>
<dbReference type="RefSeq" id="WP_142817790.1">
    <property type="nucleotide sequence ID" value="NZ_CP035503.1"/>
</dbReference>
<keyword evidence="1" id="KW-0472">Membrane</keyword>